<dbReference type="GO" id="GO:0005634">
    <property type="term" value="C:nucleus"/>
    <property type="evidence" value="ECO:0007669"/>
    <property type="project" value="UniProtKB-SubCell"/>
</dbReference>
<evidence type="ECO:0000256" key="6">
    <source>
        <dbReference type="SAM" id="MobiDB-lite"/>
    </source>
</evidence>
<name>A0A1E7F514_9STRA</name>
<keyword evidence="5" id="KW-0175">Coiled coil</keyword>
<comment type="similarity">
    <text evidence="2">Belongs to the FIP1 family.</text>
</comment>
<feature type="domain" description="Pre-mRNA polyadenylation factor Fip1" evidence="7">
    <location>
        <begin position="150"/>
        <end position="191"/>
    </location>
</feature>
<evidence type="ECO:0000259" key="7">
    <source>
        <dbReference type="Pfam" id="PF05182"/>
    </source>
</evidence>
<feature type="region of interest" description="Disordered" evidence="6">
    <location>
        <begin position="61"/>
        <end position="100"/>
    </location>
</feature>
<keyword evidence="3" id="KW-0507">mRNA processing</keyword>
<evidence type="ECO:0000313" key="9">
    <source>
        <dbReference type="Proteomes" id="UP000095751"/>
    </source>
</evidence>
<dbReference type="Proteomes" id="UP000095751">
    <property type="component" value="Unassembled WGS sequence"/>
</dbReference>
<evidence type="ECO:0000256" key="1">
    <source>
        <dbReference type="ARBA" id="ARBA00004123"/>
    </source>
</evidence>
<proteinExistence type="inferred from homology"/>
<keyword evidence="9" id="KW-1185">Reference proteome</keyword>
<feature type="compositionally biased region" description="Basic and acidic residues" evidence="6">
    <location>
        <begin position="88"/>
        <end position="100"/>
    </location>
</feature>
<dbReference type="OrthoDB" id="44464at2759"/>
<dbReference type="InParanoid" id="A0A1E7F514"/>
<evidence type="ECO:0000256" key="4">
    <source>
        <dbReference type="ARBA" id="ARBA00023242"/>
    </source>
</evidence>
<feature type="non-terminal residue" evidence="8">
    <location>
        <position position="1"/>
    </location>
</feature>
<reference evidence="8 9" key="1">
    <citation type="submission" date="2016-09" db="EMBL/GenBank/DDBJ databases">
        <title>Extensive genetic diversity and differential bi-allelic expression allows diatom success in the polar Southern Ocean.</title>
        <authorList>
            <consortium name="DOE Joint Genome Institute"/>
            <person name="Mock T."/>
            <person name="Otillar R.P."/>
            <person name="Strauss J."/>
            <person name="Dupont C."/>
            <person name="Frickenhaus S."/>
            <person name="Maumus F."/>
            <person name="Mcmullan M."/>
            <person name="Sanges R."/>
            <person name="Schmutz J."/>
            <person name="Toseland A."/>
            <person name="Valas R."/>
            <person name="Veluchamy A."/>
            <person name="Ward B.J."/>
            <person name="Allen A."/>
            <person name="Barry K."/>
            <person name="Falciatore A."/>
            <person name="Ferrante M."/>
            <person name="Fortunato A.E."/>
            <person name="Gloeckner G."/>
            <person name="Gruber A."/>
            <person name="Hipkin R."/>
            <person name="Janech M."/>
            <person name="Kroth P."/>
            <person name="Leese F."/>
            <person name="Lindquist E."/>
            <person name="Lyon B.R."/>
            <person name="Martin J."/>
            <person name="Mayer C."/>
            <person name="Parker M."/>
            <person name="Quesneville H."/>
            <person name="Raymond J."/>
            <person name="Uhlig C."/>
            <person name="Valentin K.U."/>
            <person name="Worden A.Z."/>
            <person name="Armbrust E.V."/>
            <person name="Bowler C."/>
            <person name="Green B."/>
            <person name="Moulton V."/>
            <person name="Van Oosterhout C."/>
            <person name="Grigoriev I."/>
        </authorList>
    </citation>
    <scope>NUCLEOTIDE SEQUENCE [LARGE SCALE GENOMIC DNA]</scope>
    <source>
        <strain evidence="8 9">CCMP1102</strain>
    </source>
</reference>
<dbReference type="AlphaFoldDB" id="A0A1E7F514"/>
<dbReference type="Pfam" id="PF05182">
    <property type="entry name" value="Fip1"/>
    <property type="match status" value="1"/>
</dbReference>
<comment type="subcellular location">
    <subcellularLocation>
        <location evidence="1">Nucleus</location>
    </subcellularLocation>
</comment>
<gene>
    <name evidence="8" type="ORF">FRACYDRAFT_142118</name>
</gene>
<feature type="non-terminal residue" evidence="8">
    <location>
        <position position="210"/>
    </location>
</feature>
<evidence type="ECO:0000256" key="5">
    <source>
        <dbReference type="SAM" id="Coils"/>
    </source>
</evidence>
<organism evidence="8 9">
    <name type="scientific">Fragilariopsis cylindrus CCMP1102</name>
    <dbReference type="NCBI Taxonomy" id="635003"/>
    <lineage>
        <taxon>Eukaryota</taxon>
        <taxon>Sar</taxon>
        <taxon>Stramenopiles</taxon>
        <taxon>Ochrophyta</taxon>
        <taxon>Bacillariophyta</taxon>
        <taxon>Bacillariophyceae</taxon>
        <taxon>Bacillariophycidae</taxon>
        <taxon>Bacillariales</taxon>
        <taxon>Bacillariaceae</taxon>
        <taxon>Fragilariopsis</taxon>
    </lineage>
</organism>
<evidence type="ECO:0000256" key="3">
    <source>
        <dbReference type="ARBA" id="ARBA00022664"/>
    </source>
</evidence>
<dbReference type="KEGG" id="fcy:FRACYDRAFT_142118"/>
<protein>
    <recommendedName>
        <fullName evidence="7">Pre-mRNA polyadenylation factor Fip1 domain-containing protein</fullName>
    </recommendedName>
</protein>
<evidence type="ECO:0000313" key="8">
    <source>
        <dbReference type="EMBL" id="OEU13085.1"/>
    </source>
</evidence>
<dbReference type="EMBL" id="KV784363">
    <property type="protein sequence ID" value="OEU13085.1"/>
    <property type="molecule type" value="Genomic_DNA"/>
</dbReference>
<keyword evidence="4" id="KW-0539">Nucleus</keyword>
<sequence>TEAKKVSSSYAMTSHSAEIIDEDMYISDGSETGRSIEMVLSGSRMGLMRKGIYRPSTLVQPNRQWSRQSTTKDNKNAAGGVEEDPAVAEERRKREKEEELAKLDPAERAARLLAEKQKKLEEAKVLARRLESEENAGRDSCMFSKRTSFDIQFDHIEEKQWERGGDMTDYFNYGFSEEDWLEYGEQQLMIRQELLDANRQNRPPDHSIVP</sequence>
<accession>A0A1E7F514</accession>
<dbReference type="InterPro" id="IPR007854">
    <property type="entry name" value="Fip1_dom"/>
</dbReference>
<dbReference type="GO" id="GO:0006397">
    <property type="term" value="P:mRNA processing"/>
    <property type="evidence" value="ECO:0007669"/>
    <property type="project" value="UniProtKB-KW"/>
</dbReference>
<evidence type="ECO:0000256" key="2">
    <source>
        <dbReference type="ARBA" id="ARBA00007459"/>
    </source>
</evidence>
<feature type="coiled-coil region" evidence="5">
    <location>
        <begin position="106"/>
        <end position="136"/>
    </location>
</feature>